<dbReference type="EMBL" id="CP157484">
    <property type="protein sequence ID" value="XBO38216.1"/>
    <property type="molecule type" value="Genomic_DNA"/>
</dbReference>
<dbReference type="Pfam" id="PF13692">
    <property type="entry name" value="Glyco_trans_1_4"/>
    <property type="match status" value="1"/>
</dbReference>
<dbReference type="Gene3D" id="3.40.50.2000">
    <property type="entry name" value="Glycogen Phosphorylase B"/>
    <property type="match status" value="2"/>
</dbReference>
<reference evidence="1" key="1">
    <citation type="submission" date="2024-05" db="EMBL/GenBank/DDBJ databases">
        <authorList>
            <person name="Kim S."/>
            <person name="Heo J."/>
            <person name="Choi H."/>
            <person name="Choi Y."/>
            <person name="Kwon S.-W."/>
            <person name="Kim Y."/>
        </authorList>
    </citation>
    <scope>NUCLEOTIDE SEQUENCE</scope>
    <source>
        <strain evidence="1">KACC 23698</strain>
    </source>
</reference>
<protein>
    <submittedName>
        <fullName evidence="1">Glycosyltransferase</fullName>
        <ecNumber evidence="1">2.4.-.-</ecNumber>
    </submittedName>
</protein>
<dbReference type="EC" id="2.4.-.-" evidence="1"/>
<dbReference type="PANTHER" id="PTHR12526:SF595">
    <property type="entry name" value="BLL5217 PROTEIN"/>
    <property type="match status" value="1"/>
</dbReference>
<evidence type="ECO:0000313" key="1">
    <source>
        <dbReference type="EMBL" id="XBO38216.1"/>
    </source>
</evidence>
<dbReference type="SUPFAM" id="SSF53756">
    <property type="entry name" value="UDP-Glycosyltransferase/glycogen phosphorylase"/>
    <property type="match status" value="1"/>
</dbReference>
<gene>
    <name evidence="1" type="ORF">ABEG18_21305</name>
</gene>
<dbReference type="AlphaFoldDB" id="A0AAU7JD76"/>
<keyword evidence="1" id="KW-0328">Glycosyltransferase</keyword>
<organism evidence="1">
    <name type="scientific">Alsobacter sp. KACC 23698</name>
    <dbReference type="NCBI Taxonomy" id="3149229"/>
    <lineage>
        <taxon>Bacteria</taxon>
        <taxon>Pseudomonadati</taxon>
        <taxon>Pseudomonadota</taxon>
        <taxon>Alphaproteobacteria</taxon>
        <taxon>Hyphomicrobiales</taxon>
        <taxon>Alsobacteraceae</taxon>
        <taxon>Alsobacter</taxon>
    </lineage>
</organism>
<name>A0AAU7JD76_9HYPH</name>
<proteinExistence type="predicted"/>
<sequence length="355" mass="38060">MSLTVLSVAYPFAPVGPDAVGGAEQIQAALDAAVVAAGWRSIVVAQAGSQVSGRLEPTPAVDGELTQDARAAARRRHRETIQAVLRREPVDLIHFHGVDFAGYLPDVPGLPPMLATLHLPAAWYPQEIFRPGPERLWLNPVSRTQAETCPASPRLLAPIPNGAPVRALQAARHARRGFALMLARICPEKGVHLALDAAKEAGVPLIVAGELFAYAEHQDYFAREVAPRLDALRRFVGPVGFARKRRLLSAARCLLVPALAEETSSLVAREAIACGTPVIAFRRGALPETVDDGETGFIVDYVDGMAAAIGRAGLIDPERCRQAARERFSLEAMTGRYLDLYARLAGAGRIREGAA</sequence>
<dbReference type="RefSeq" id="WP_406855055.1">
    <property type="nucleotide sequence ID" value="NZ_CP157484.1"/>
</dbReference>
<dbReference type="GO" id="GO:0016757">
    <property type="term" value="F:glycosyltransferase activity"/>
    <property type="evidence" value="ECO:0007669"/>
    <property type="project" value="UniProtKB-KW"/>
</dbReference>
<accession>A0AAU7JD76</accession>
<dbReference type="PANTHER" id="PTHR12526">
    <property type="entry name" value="GLYCOSYLTRANSFERASE"/>
    <property type="match status" value="1"/>
</dbReference>
<keyword evidence="1" id="KW-0808">Transferase</keyword>